<dbReference type="EMBL" id="JBHSEH010000004">
    <property type="protein sequence ID" value="MFC4424859.1"/>
    <property type="molecule type" value="Genomic_DNA"/>
</dbReference>
<reference evidence="3" key="1">
    <citation type="journal article" date="2019" name="Int. J. Syst. Evol. Microbiol.">
        <title>The Global Catalogue of Microorganisms (GCM) 10K type strain sequencing project: providing services to taxonomists for standard genome sequencing and annotation.</title>
        <authorList>
            <consortium name="The Broad Institute Genomics Platform"/>
            <consortium name="The Broad Institute Genome Sequencing Center for Infectious Disease"/>
            <person name="Wu L."/>
            <person name="Ma J."/>
        </authorList>
    </citation>
    <scope>NUCLEOTIDE SEQUENCE [LARGE SCALE GENOMIC DNA]</scope>
    <source>
        <strain evidence="3">CCUG 56029</strain>
    </source>
</reference>
<feature type="domain" description="DUF7878" evidence="1">
    <location>
        <begin position="33"/>
        <end position="144"/>
    </location>
</feature>
<protein>
    <recommendedName>
        <fullName evidence="1">DUF7878 domain-containing protein</fullName>
    </recommendedName>
</protein>
<accession>A0ABV8XIY8</accession>
<name>A0ABV8XIY8_9DEIO</name>
<evidence type="ECO:0000313" key="3">
    <source>
        <dbReference type="Proteomes" id="UP001595998"/>
    </source>
</evidence>
<evidence type="ECO:0000259" key="1">
    <source>
        <dbReference type="Pfam" id="PF25297"/>
    </source>
</evidence>
<comment type="caution">
    <text evidence="2">The sequence shown here is derived from an EMBL/GenBank/DDBJ whole genome shotgun (WGS) entry which is preliminary data.</text>
</comment>
<gene>
    <name evidence="2" type="ORF">ACFOZ9_01455</name>
</gene>
<dbReference type="InterPro" id="IPR057200">
    <property type="entry name" value="DUF7878"/>
</dbReference>
<keyword evidence="3" id="KW-1185">Reference proteome</keyword>
<dbReference type="Pfam" id="PF25297">
    <property type="entry name" value="DUF7878"/>
    <property type="match status" value="1"/>
</dbReference>
<proteinExistence type="predicted"/>
<dbReference type="Proteomes" id="UP001595998">
    <property type="component" value="Unassembled WGS sequence"/>
</dbReference>
<evidence type="ECO:0000313" key="2">
    <source>
        <dbReference type="EMBL" id="MFC4424859.1"/>
    </source>
</evidence>
<dbReference type="RefSeq" id="WP_380035493.1">
    <property type="nucleotide sequence ID" value="NZ_JBHSEH010000004.1"/>
</dbReference>
<organism evidence="2 3">
    <name type="scientific">Deinococcus navajonensis</name>
    <dbReference type="NCBI Taxonomy" id="309884"/>
    <lineage>
        <taxon>Bacteria</taxon>
        <taxon>Thermotogati</taxon>
        <taxon>Deinococcota</taxon>
        <taxon>Deinococci</taxon>
        <taxon>Deinococcales</taxon>
        <taxon>Deinococcaceae</taxon>
        <taxon>Deinococcus</taxon>
    </lineage>
</organism>
<sequence>MTNRMLLGLYNWRTLNNLSDDTKLIDFSVGEVEWYNRAYKDLVPVYFDADVTLLRRGAVWFQESLAVGELMLQVQDWLVKVQNGSVQNFEYHSIETEENPVFAVVRDAALKRWRLIAPWAVFEDRADLTDEDVVAFMRKLHNAIASGVKAKYGDVVIRW</sequence>